<organism evidence="1 2">
    <name type="scientific">Rhodofomes roseus</name>
    <dbReference type="NCBI Taxonomy" id="34475"/>
    <lineage>
        <taxon>Eukaryota</taxon>
        <taxon>Fungi</taxon>
        <taxon>Dikarya</taxon>
        <taxon>Basidiomycota</taxon>
        <taxon>Agaricomycotina</taxon>
        <taxon>Agaricomycetes</taxon>
        <taxon>Polyporales</taxon>
        <taxon>Rhodofomes</taxon>
    </lineage>
</organism>
<dbReference type="EMBL" id="JADCUA010000014">
    <property type="protein sequence ID" value="KAH9834976.1"/>
    <property type="molecule type" value="Genomic_DNA"/>
</dbReference>
<gene>
    <name evidence="1" type="ORF">C8Q71DRAFT_767946</name>
</gene>
<name>A0ABQ8KBQ0_9APHY</name>
<proteinExistence type="predicted"/>
<sequence>MQNTYRLAPRRAVRAWRAARCPGAPPGPDVAQNAAIRSCRGVRGGACSVVRASRAHRTGTTVSVVSTYVAYRPFDVHVVFRRVELRGVAVSCRSGGDRGAARRSYGHRGRADAFARAPISGYIPASLSRRLLILAFLSFNHRLYSAPVRSPTVLGSSRLLRTPGVRLESARRVVMDVWVRYGVRCGGTTDTGRESWPYPGPEMGIRRAKSVRTGVCTVFC</sequence>
<keyword evidence="2" id="KW-1185">Reference proteome</keyword>
<feature type="non-terminal residue" evidence="1">
    <location>
        <position position="220"/>
    </location>
</feature>
<accession>A0ABQ8KBQ0</accession>
<evidence type="ECO:0000313" key="1">
    <source>
        <dbReference type="EMBL" id="KAH9834976.1"/>
    </source>
</evidence>
<reference evidence="1 2" key="1">
    <citation type="journal article" date="2021" name="Environ. Microbiol.">
        <title>Gene family expansions and transcriptome signatures uncover fungal adaptations to wood decay.</title>
        <authorList>
            <person name="Hage H."/>
            <person name="Miyauchi S."/>
            <person name="Viragh M."/>
            <person name="Drula E."/>
            <person name="Min B."/>
            <person name="Chaduli D."/>
            <person name="Navarro D."/>
            <person name="Favel A."/>
            <person name="Norest M."/>
            <person name="Lesage-Meessen L."/>
            <person name="Balint B."/>
            <person name="Merenyi Z."/>
            <person name="de Eugenio L."/>
            <person name="Morin E."/>
            <person name="Martinez A.T."/>
            <person name="Baldrian P."/>
            <person name="Stursova M."/>
            <person name="Martinez M.J."/>
            <person name="Novotny C."/>
            <person name="Magnuson J.K."/>
            <person name="Spatafora J.W."/>
            <person name="Maurice S."/>
            <person name="Pangilinan J."/>
            <person name="Andreopoulos W."/>
            <person name="LaButti K."/>
            <person name="Hundley H."/>
            <person name="Na H."/>
            <person name="Kuo A."/>
            <person name="Barry K."/>
            <person name="Lipzen A."/>
            <person name="Henrissat B."/>
            <person name="Riley R."/>
            <person name="Ahrendt S."/>
            <person name="Nagy L.G."/>
            <person name="Grigoriev I.V."/>
            <person name="Martin F."/>
            <person name="Rosso M.N."/>
        </authorList>
    </citation>
    <scope>NUCLEOTIDE SEQUENCE [LARGE SCALE GENOMIC DNA]</scope>
    <source>
        <strain evidence="1 2">CIRM-BRFM 1785</strain>
    </source>
</reference>
<dbReference type="Proteomes" id="UP000814176">
    <property type="component" value="Unassembled WGS sequence"/>
</dbReference>
<dbReference type="GeneID" id="72004966"/>
<protein>
    <submittedName>
        <fullName evidence="1">Uncharacterized protein</fullName>
    </submittedName>
</protein>
<evidence type="ECO:0000313" key="2">
    <source>
        <dbReference type="Proteomes" id="UP000814176"/>
    </source>
</evidence>
<dbReference type="RefSeq" id="XP_047777462.1">
    <property type="nucleotide sequence ID" value="XM_047924234.1"/>
</dbReference>
<comment type="caution">
    <text evidence="1">The sequence shown here is derived from an EMBL/GenBank/DDBJ whole genome shotgun (WGS) entry which is preliminary data.</text>
</comment>